<organism evidence="5">
    <name type="scientific">Micromonas pusilla (strain CCMP1545)</name>
    <name type="common">Picoplanktonic green alga</name>
    <dbReference type="NCBI Taxonomy" id="564608"/>
    <lineage>
        <taxon>Eukaryota</taxon>
        <taxon>Viridiplantae</taxon>
        <taxon>Chlorophyta</taxon>
        <taxon>Mamiellophyceae</taxon>
        <taxon>Mamiellales</taxon>
        <taxon>Mamiellaceae</taxon>
        <taxon>Micromonas</taxon>
    </lineage>
</organism>
<feature type="non-terminal residue" evidence="4">
    <location>
        <position position="1"/>
    </location>
</feature>
<name>C1N3K3_MICPC</name>
<dbReference type="GeneID" id="9687830"/>
<dbReference type="KEGG" id="mpp:MICPUCDRAFT_5588"/>
<dbReference type="InterPro" id="IPR026113">
    <property type="entry name" value="METTL2/6/8-like"/>
</dbReference>
<dbReference type="eggNOG" id="KOG2361">
    <property type="taxonomic scope" value="Eukaryota"/>
</dbReference>
<dbReference type="Pfam" id="PF13489">
    <property type="entry name" value="Methyltransf_23"/>
    <property type="match status" value="1"/>
</dbReference>
<dbReference type="GO" id="GO:0008173">
    <property type="term" value="F:RNA methyltransferase activity"/>
    <property type="evidence" value="ECO:0007669"/>
    <property type="project" value="UniProtKB-ARBA"/>
</dbReference>
<dbReference type="EMBL" id="GG663746">
    <property type="protein sequence ID" value="EEH53209.1"/>
    <property type="molecule type" value="Genomic_DNA"/>
</dbReference>
<dbReference type="OrthoDB" id="417697at2759"/>
<accession>C1N3K3</accession>
<feature type="non-terminal residue" evidence="4">
    <location>
        <position position="279"/>
    </location>
</feature>
<keyword evidence="5" id="KW-1185">Reference proteome</keyword>
<evidence type="ECO:0000256" key="1">
    <source>
        <dbReference type="ARBA" id="ARBA00009725"/>
    </source>
</evidence>
<dbReference type="InterPro" id="IPR029063">
    <property type="entry name" value="SAM-dependent_MTases_sf"/>
</dbReference>
<evidence type="ECO:0000313" key="4">
    <source>
        <dbReference type="EMBL" id="EEH53209.1"/>
    </source>
</evidence>
<protein>
    <submittedName>
        <fullName evidence="4">Predicted protein</fullName>
    </submittedName>
</protein>
<dbReference type="PANTHER" id="PTHR22809:SF14">
    <property type="entry name" value="TRNA N(3)-METHYLCYTIDINE METHYLTRANSFERASE"/>
    <property type="match status" value="1"/>
</dbReference>
<reference evidence="4 5" key="1">
    <citation type="journal article" date="2009" name="Science">
        <title>Green evolution and dynamic adaptations revealed by genomes of the marine picoeukaryotes Micromonas.</title>
        <authorList>
            <person name="Worden A.Z."/>
            <person name="Lee J.H."/>
            <person name="Mock T."/>
            <person name="Rouze P."/>
            <person name="Simmons M.P."/>
            <person name="Aerts A.L."/>
            <person name="Allen A.E."/>
            <person name="Cuvelier M.L."/>
            <person name="Derelle E."/>
            <person name="Everett M.V."/>
            <person name="Foulon E."/>
            <person name="Grimwood J."/>
            <person name="Gundlach H."/>
            <person name="Henrissat B."/>
            <person name="Napoli C."/>
            <person name="McDonald S.M."/>
            <person name="Parker M.S."/>
            <person name="Rombauts S."/>
            <person name="Salamov A."/>
            <person name="Von Dassow P."/>
            <person name="Badger J.H."/>
            <person name="Coutinho P.M."/>
            <person name="Demir E."/>
            <person name="Dubchak I."/>
            <person name="Gentemann C."/>
            <person name="Eikrem W."/>
            <person name="Gready J.E."/>
            <person name="John U."/>
            <person name="Lanier W."/>
            <person name="Lindquist E.A."/>
            <person name="Lucas S."/>
            <person name="Mayer K.F."/>
            <person name="Moreau H."/>
            <person name="Not F."/>
            <person name="Otillar R."/>
            <person name="Panaud O."/>
            <person name="Pangilinan J."/>
            <person name="Paulsen I."/>
            <person name="Piegu B."/>
            <person name="Poliakov A."/>
            <person name="Robbens S."/>
            <person name="Schmutz J."/>
            <person name="Toulza E."/>
            <person name="Wyss T."/>
            <person name="Zelensky A."/>
            <person name="Zhou K."/>
            <person name="Armbrust E.V."/>
            <person name="Bhattacharya D."/>
            <person name="Goodenough U.W."/>
            <person name="Van de Peer Y."/>
            <person name="Grigoriev I.V."/>
        </authorList>
    </citation>
    <scope>NUCLEOTIDE SEQUENCE [LARGE SCALE GENOMIC DNA]</scope>
    <source>
        <strain evidence="4 5">CCMP1545</strain>
    </source>
</reference>
<comment type="similarity">
    <text evidence="1">Belongs to the methyltransferase superfamily. METL family.</text>
</comment>
<gene>
    <name evidence="4" type="ORF">MICPUCDRAFT_5588</name>
</gene>
<dbReference type="GO" id="GO:0032259">
    <property type="term" value="P:methylation"/>
    <property type="evidence" value="ECO:0007669"/>
    <property type="project" value="UniProtKB-KW"/>
</dbReference>
<dbReference type="RefSeq" id="XP_003062390.1">
    <property type="nucleotide sequence ID" value="XM_003062344.2"/>
</dbReference>
<dbReference type="Gene3D" id="3.40.50.150">
    <property type="entry name" value="Vaccinia Virus protein VP39"/>
    <property type="match status" value="1"/>
</dbReference>
<dbReference type="SUPFAM" id="SSF53335">
    <property type="entry name" value="S-adenosyl-L-methionine-dependent methyltransferases"/>
    <property type="match status" value="1"/>
</dbReference>
<dbReference type="Proteomes" id="UP000001876">
    <property type="component" value="Unassembled WGS sequence"/>
</dbReference>
<evidence type="ECO:0000256" key="3">
    <source>
        <dbReference type="ARBA" id="ARBA00022679"/>
    </source>
</evidence>
<dbReference type="AlphaFoldDB" id="C1N3K3"/>
<evidence type="ECO:0000313" key="5">
    <source>
        <dbReference type="Proteomes" id="UP000001876"/>
    </source>
</evidence>
<proteinExistence type="inferred from homology"/>
<dbReference type="GO" id="GO:0008757">
    <property type="term" value="F:S-adenosylmethionine-dependent methyltransferase activity"/>
    <property type="evidence" value="ECO:0007669"/>
    <property type="project" value="UniProtKB-ARBA"/>
</dbReference>
<dbReference type="PANTHER" id="PTHR22809">
    <property type="entry name" value="METHYLTRANSFERASE-RELATED"/>
    <property type="match status" value="1"/>
</dbReference>
<keyword evidence="2" id="KW-0489">Methyltransferase</keyword>
<keyword evidence="3" id="KW-0808">Transferase</keyword>
<evidence type="ECO:0000256" key="2">
    <source>
        <dbReference type="ARBA" id="ARBA00022603"/>
    </source>
</evidence>
<sequence length="279" mass="29952">WDAFHSAHDAGAFFKERRYLLEAFSTPLRRGGSVVACEVGCGSGSAALPLLRGCEDAFVFACDFSAAAVRCAERAVKAADDADADGGRAARIGNRFRAFRCDPSSASLLDAVQKALVAGGPVAEPCPPALSLHAWKMGLPILDVVLLVFVLRRVPAVPPGDASATFLKSVFAALAPGGVVCFRDYGIYDHAMLRFSPSQRTEERTYVRGDGTLARFFTVEEARDAFGAAGFVEVGGGEGAEAADQDPLRYCCVHNENKRKGIKMRRVFVHGTWMRPMDS</sequence>
<dbReference type="OMA" id="KLHANDF"/>